<feature type="domain" description="NodB homology" evidence="2">
    <location>
        <begin position="180"/>
        <end position="367"/>
    </location>
</feature>
<feature type="chain" id="PRO_5046980014" evidence="1">
    <location>
        <begin position="24"/>
        <end position="372"/>
    </location>
</feature>
<evidence type="ECO:0000313" key="4">
    <source>
        <dbReference type="Proteomes" id="UP001207654"/>
    </source>
</evidence>
<comment type="caution">
    <text evidence="3">The sequence shown here is derived from an EMBL/GenBank/DDBJ whole genome shotgun (WGS) entry which is preliminary data.</text>
</comment>
<reference evidence="3 4" key="1">
    <citation type="submission" date="2022-11" db="EMBL/GenBank/DDBJ databases">
        <title>Minimal conservation of predation-associated metabolite biosynthetic gene clusters underscores biosynthetic potential of Myxococcota including descriptions for ten novel species: Archangium lansinium sp. nov., Myxococcus landrumus sp. nov., Nannocystis bai.</title>
        <authorList>
            <person name="Ahearne A."/>
            <person name="Stevens C."/>
            <person name="Phillips K."/>
        </authorList>
    </citation>
    <scope>NUCLEOTIDE SEQUENCE [LARGE SCALE GENOMIC DNA]</scope>
    <source>
        <strain evidence="3 4">MIWBW</strain>
    </source>
</reference>
<dbReference type="InterPro" id="IPR011330">
    <property type="entry name" value="Glyco_hydro/deAcase_b/a-brl"/>
</dbReference>
<dbReference type="EMBL" id="JAPNKA010000001">
    <property type="protein sequence ID" value="MCY1077345.1"/>
    <property type="molecule type" value="Genomic_DNA"/>
</dbReference>
<feature type="signal peptide" evidence="1">
    <location>
        <begin position="1"/>
        <end position="23"/>
    </location>
</feature>
<dbReference type="InterPro" id="IPR050248">
    <property type="entry name" value="Polysacc_deacetylase_ArnD"/>
</dbReference>
<evidence type="ECO:0000259" key="2">
    <source>
        <dbReference type="PROSITE" id="PS51677"/>
    </source>
</evidence>
<dbReference type="PANTHER" id="PTHR10587">
    <property type="entry name" value="GLYCOSYL TRANSFERASE-RELATED"/>
    <property type="match status" value="1"/>
</dbReference>
<accession>A0ABT4A6R2</accession>
<keyword evidence="4" id="KW-1185">Reference proteome</keyword>
<evidence type="ECO:0000256" key="1">
    <source>
        <dbReference type="SAM" id="SignalP"/>
    </source>
</evidence>
<protein>
    <submittedName>
        <fullName evidence="3">Polysaccharide deacetylase family protein</fullName>
    </submittedName>
</protein>
<gene>
    <name evidence="3" type="ORF">OV287_23015</name>
</gene>
<sequence length="372" mass="41037">MYRPLRLLSALLCSVLFAPSAHSAGLKVSLTERAHWPWPMATPQSFDVASRAELAVFTEALADADARNDATGDAASLAKWKERMRQVLVANFAKARETCATGALFCEGSVPKDWEALVTTSRAGLAKLPAELAPWYAEQKPFHQGYVSELLRLAGLFPKVTSEILPLSPSEQFGLEMPDRSFLLTFDDGPTPKGGGTDTLTTQLRAEGIHAAFFLLGNNYETRRKATSVEQLRELYAGMCVASHGQEHRSHATWTGAVAGMESFHARLAETLPEGQTKLTLFRPPYGQRNPDILQALERGGMKNMLWNVDSQDWHSSNSGAKAAGRVLSLMLLWRHGIILFHDIHPKATSALPRIWRETRGSGVNWVDCRSE</sequence>
<dbReference type="Gene3D" id="3.20.20.370">
    <property type="entry name" value="Glycoside hydrolase/deacetylase"/>
    <property type="match status" value="1"/>
</dbReference>
<dbReference type="Proteomes" id="UP001207654">
    <property type="component" value="Unassembled WGS sequence"/>
</dbReference>
<dbReference type="Pfam" id="PF01522">
    <property type="entry name" value="Polysacc_deac_1"/>
    <property type="match status" value="1"/>
</dbReference>
<proteinExistence type="predicted"/>
<dbReference type="SUPFAM" id="SSF88713">
    <property type="entry name" value="Glycoside hydrolase/deacetylase"/>
    <property type="match status" value="1"/>
</dbReference>
<dbReference type="InterPro" id="IPR002509">
    <property type="entry name" value="NODB_dom"/>
</dbReference>
<organism evidence="3 4">
    <name type="scientific">Archangium lansingense</name>
    <dbReference type="NCBI Taxonomy" id="2995310"/>
    <lineage>
        <taxon>Bacteria</taxon>
        <taxon>Pseudomonadati</taxon>
        <taxon>Myxococcota</taxon>
        <taxon>Myxococcia</taxon>
        <taxon>Myxococcales</taxon>
        <taxon>Cystobacterineae</taxon>
        <taxon>Archangiaceae</taxon>
        <taxon>Archangium</taxon>
    </lineage>
</organism>
<keyword evidence="1" id="KW-0732">Signal</keyword>
<evidence type="ECO:0000313" key="3">
    <source>
        <dbReference type="EMBL" id="MCY1077345.1"/>
    </source>
</evidence>
<dbReference type="RefSeq" id="WP_267536179.1">
    <property type="nucleotide sequence ID" value="NZ_JAPNKA010000001.1"/>
</dbReference>
<name>A0ABT4A6R2_9BACT</name>
<dbReference type="CDD" id="cd10917">
    <property type="entry name" value="CE4_NodB_like_6s_7s"/>
    <property type="match status" value="1"/>
</dbReference>
<dbReference type="PROSITE" id="PS51677">
    <property type="entry name" value="NODB"/>
    <property type="match status" value="1"/>
</dbReference>